<evidence type="ECO:0000313" key="3">
    <source>
        <dbReference type="Proteomes" id="UP000064921"/>
    </source>
</evidence>
<dbReference type="InterPro" id="IPR003754">
    <property type="entry name" value="4pyrrol_synth_uPrphyn_synth"/>
</dbReference>
<evidence type="ECO:0000259" key="1">
    <source>
        <dbReference type="Pfam" id="PF02602"/>
    </source>
</evidence>
<dbReference type="GO" id="GO:0004852">
    <property type="term" value="F:uroporphyrinogen-III synthase activity"/>
    <property type="evidence" value="ECO:0007669"/>
    <property type="project" value="InterPro"/>
</dbReference>
<evidence type="ECO:0000313" key="2">
    <source>
        <dbReference type="EMBL" id="ALV27014.1"/>
    </source>
</evidence>
<sequence>MRILVTRPYPHCARTAARLRDMGHEVIEAPALDIVRRAPDEIDLGGVDALAITSSQAIGALVGHRQLPELARLAVYTVGARTAAAARELGFTSVLSADGDARDLSRLIEACHGSGDILYFGARDRSGDLEKHLAAAGIGCRLIEVYQADPVASWPHEVNEALVKGEIDILLAYSTRSAEVCANLLRGLAPAMLPRMVALSAKAGAPLTALGPVEWAETPDEEALFLRALNRC</sequence>
<name>A0A0U3P0E1_9HYPH</name>
<reference evidence="2 3" key="1">
    <citation type="submission" date="2015-10" db="EMBL/GenBank/DDBJ databases">
        <title>The world's first case of liver abscess caused by Pannonibacter phragmitetus.</title>
        <authorList>
            <person name="Ming D."/>
            <person name="Wang M."/>
            <person name="Zhou Y."/>
            <person name="Jiang T."/>
            <person name="Hu S."/>
        </authorList>
    </citation>
    <scope>NUCLEOTIDE SEQUENCE [LARGE SCALE GENOMIC DNA]</scope>
    <source>
        <strain evidence="2 3">31801</strain>
    </source>
</reference>
<dbReference type="RefSeq" id="WP_058898599.1">
    <property type="nucleotide sequence ID" value="NZ_CM011124.1"/>
</dbReference>
<dbReference type="AlphaFoldDB" id="A0A0U3P0E1"/>
<dbReference type="EMBL" id="CP013068">
    <property type="protein sequence ID" value="ALV27014.1"/>
    <property type="molecule type" value="Genomic_DNA"/>
</dbReference>
<dbReference type="STRING" id="121719.APZ00_07965"/>
<dbReference type="eggNOG" id="COG1587">
    <property type="taxonomic scope" value="Bacteria"/>
</dbReference>
<dbReference type="Gene3D" id="3.40.50.10090">
    <property type="match status" value="2"/>
</dbReference>
<dbReference type="SUPFAM" id="SSF69618">
    <property type="entry name" value="HemD-like"/>
    <property type="match status" value="1"/>
</dbReference>
<dbReference type="InterPro" id="IPR036108">
    <property type="entry name" value="4pyrrol_syn_uPrphyn_synt_sf"/>
</dbReference>
<dbReference type="KEGG" id="pphr:APZ00_07965"/>
<accession>A0A0U3P0E1</accession>
<feature type="domain" description="Tetrapyrrole biosynthesis uroporphyrinogen III synthase" evidence="1">
    <location>
        <begin position="14"/>
        <end position="224"/>
    </location>
</feature>
<protein>
    <recommendedName>
        <fullName evidence="1">Tetrapyrrole biosynthesis uroporphyrinogen III synthase domain-containing protein</fullName>
    </recommendedName>
</protein>
<keyword evidence="3" id="KW-1185">Reference proteome</keyword>
<proteinExistence type="predicted"/>
<dbReference type="Pfam" id="PF02602">
    <property type="entry name" value="HEM4"/>
    <property type="match status" value="1"/>
</dbReference>
<gene>
    <name evidence="2" type="ORF">APZ00_07965</name>
</gene>
<dbReference type="GO" id="GO:0033014">
    <property type="term" value="P:tetrapyrrole biosynthetic process"/>
    <property type="evidence" value="ECO:0007669"/>
    <property type="project" value="InterPro"/>
</dbReference>
<dbReference type="Proteomes" id="UP000064921">
    <property type="component" value="Chromosome"/>
</dbReference>
<dbReference type="CDD" id="cd06578">
    <property type="entry name" value="HemD"/>
    <property type="match status" value="1"/>
</dbReference>
<organism evidence="2 3">
    <name type="scientific">Pannonibacter phragmitetus</name>
    <dbReference type="NCBI Taxonomy" id="121719"/>
    <lineage>
        <taxon>Bacteria</taxon>
        <taxon>Pseudomonadati</taxon>
        <taxon>Pseudomonadota</taxon>
        <taxon>Alphaproteobacteria</taxon>
        <taxon>Hyphomicrobiales</taxon>
        <taxon>Stappiaceae</taxon>
        <taxon>Pannonibacter</taxon>
    </lineage>
</organism>